<dbReference type="EMBL" id="UINC01037010">
    <property type="protein sequence ID" value="SVB31849.1"/>
    <property type="molecule type" value="Genomic_DNA"/>
</dbReference>
<keyword evidence="1" id="KW-0472">Membrane</keyword>
<protein>
    <submittedName>
        <fullName evidence="2">Uncharacterized protein</fullName>
    </submittedName>
</protein>
<reference evidence="2" key="1">
    <citation type="submission" date="2018-05" db="EMBL/GenBank/DDBJ databases">
        <authorList>
            <person name="Lanie J.A."/>
            <person name="Ng W.-L."/>
            <person name="Kazmierczak K.M."/>
            <person name="Andrzejewski T.M."/>
            <person name="Davidsen T.M."/>
            <person name="Wayne K.J."/>
            <person name="Tettelin H."/>
            <person name="Glass J.I."/>
            <person name="Rusch D."/>
            <person name="Podicherti R."/>
            <person name="Tsui H.-C.T."/>
            <person name="Winkler M.E."/>
        </authorList>
    </citation>
    <scope>NUCLEOTIDE SEQUENCE</scope>
</reference>
<proteinExistence type="predicted"/>
<accession>A0A382D176</accession>
<sequence>MGKRVTPFPKISGWIVIYKCVKCVEKRVKVIPPPITKHLSAFISSSIVLGLSFLLTTISFRPFRSNANVFFVFDPIITGYPIVCSLNKCKSKDQSTVSLLCLAI</sequence>
<dbReference type="AlphaFoldDB" id="A0A382D176"/>
<keyword evidence="1" id="KW-0812">Transmembrane</keyword>
<gene>
    <name evidence="2" type="ORF">METZ01_LOCUS184703</name>
</gene>
<evidence type="ECO:0000256" key="1">
    <source>
        <dbReference type="SAM" id="Phobius"/>
    </source>
</evidence>
<organism evidence="2">
    <name type="scientific">marine metagenome</name>
    <dbReference type="NCBI Taxonomy" id="408172"/>
    <lineage>
        <taxon>unclassified sequences</taxon>
        <taxon>metagenomes</taxon>
        <taxon>ecological metagenomes</taxon>
    </lineage>
</organism>
<name>A0A382D176_9ZZZZ</name>
<feature type="transmembrane region" description="Helical" evidence="1">
    <location>
        <begin position="39"/>
        <end position="60"/>
    </location>
</feature>
<evidence type="ECO:0000313" key="2">
    <source>
        <dbReference type="EMBL" id="SVB31849.1"/>
    </source>
</evidence>
<keyword evidence="1" id="KW-1133">Transmembrane helix</keyword>